<name>A0A5C3PAI1_9APHY</name>
<evidence type="ECO:0000313" key="1">
    <source>
        <dbReference type="EMBL" id="TFK86704.1"/>
    </source>
</evidence>
<evidence type="ECO:0000313" key="2">
    <source>
        <dbReference type="Proteomes" id="UP000308197"/>
    </source>
</evidence>
<proteinExistence type="predicted"/>
<dbReference type="Proteomes" id="UP000308197">
    <property type="component" value="Unassembled WGS sequence"/>
</dbReference>
<gene>
    <name evidence="1" type="ORF">K466DRAFT_142750</name>
</gene>
<protein>
    <submittedName>
        <fullName evidence="1">Uncharacterized protein</fullName>
    </submittedName>
</protein>
<accession>A0A5C3PAI1</accession>
<reference evidence="1 2" key="1">
    <citation type="journal article" date="2019" name="Nat. Ecol. Evol.">
        <title>Megaphylogeny resolves global patterns of mushroom evolution.</title>
        <authorList>
            <person name="Varga T."/>
            <person name="Krizsan K."/>
            <person name="Foldi C."/>
            <person name="Dima B."/>
            <person name="Sanchez-Garcia M."/>
            <person name="Sanchez-Ramirez S."/>
            <person name="Szollosi G.J."/>
            <person name="Szarkandi J.G."/>
            <person name="Papp V."/>
            <person name="Albert L."/>
            <person name="Andreopoulos W."/>
            <person name="Angelini C."/>
            <person name="Antonin V."/>
            <person name="Barry K.W."/>
            <person name="Bougher N.L."/>
            <person name="Buchanan P."/>
            <person name="Buyck B."/>
            <person name="Bense V."/>
            <person name="Catcheside P."/>
            <person name="Chovatia M."/>
            <person name="Cooper J."/>
            <person name="Damon W."/>
            <person name="Desjardin D."/>
            <person name="Finy P."/>
            <person name="Geml J."/>
            <person name="Haridas S."/>
            <person name="Hughes K."/>
            <person name="Justo A."/>
            <person name="Karasinski D."/>
            <person name="Kautmanova I."/>
            <person name="Kiss B."/>
            <person name="Kocsube S."/>
            <person name="Kotiranta H."/>
            <person name="LaButti K.M."/>
            <person name="Lechner B.E."/>
            <person name="Liimatainen K."/>
            <person name="Lipzen A."/>
            <person name="Lukacs Z."/>
            <person name="Mihaltcheva S."/>
            <person name="Morgado L.N."/>
            <person name="Niskanen T."/>
            <person name="Noordeloos M.E."/>
            <person name="Ohm R.A."/>
            <person name="Ortiz-Santana B."/>
            <person name="Ovrebo C."/>
            <person name="Racz N."/>
            <person name="Riley R."/>
            <person name="Savchenko A."/>
            <person name="Shiryaev A."/>
            <person name="Soop K."/>
            <person name="Spirin V."/>
            <person name="Szebenyi C."/>
            <person name="Tomsovsky M."/>
            <person name="Tulloss R.E."/>
            <person name="Uehling J."/>
            <person name="Grigoriev I.V."/>
            <person name="Vagvolgyi C."/>
            <person name="Papp T."/>
            <person name="Martin F.M."/>
            <person name="Miettinen O."/>
            <person name="Hibbett D.S."/>
            <person name="Nagy L.G."/>
        </authorList>
    </citation>
    <scope>NUCLEOTIDE SEQUENCE [LARGE SCALE GENOMIC DNA]</scope>
    <source>
        <strain evidence="1 2">HHB13444</strain>
    </source>
</reference>
<dbReference type="InParanoid" id="A0A5C3PAI1"/>
<organism evidence="1 2">
    <name type="scientific">Polyporus arcularius HHB13444</name>
    <dbReference type="NCBI Taxonomy" id="1314778"/>
    <lineage>
        <taxon>Eukaryota</taxon>
        <taxon>Fungi</taxon>
        <taxon>Dikarya</taxon>
        <taxon>Basidiomycota</taxon>
        <taxon>Agaricomycotina</taxon>
        <taxon>Agaricomycetes</taxon>
        <taxon>Polyporales</taxon>
        <taxon>Polyporaceae</taxon>
        <taxon>Polyporus</taxon>
    </lineage>
</organism>
<dbReference type="EMBL" id="ML211187">
    <property type="protein sequence ID" value="TFK86704.1"/>
    <property type="molecule type" value="Genomic_DNA"/>
</dbReference>
<sequence length="128" mass="14592">MRYRRIWAAASWRSGAAGTLCPPWLDPHPASGQRRDLYPTCNRGSTLARHHLRVRALSAARSMSLSRLRGPQCKVGYDAAHILRYAVAVTWNQARSRSQGRMRLWTRRASTRLSILSQGRWTHSALRV</sequence>
<dbReference type="AlphaFoldDB" id="A0A5C3PAI1"/>
<keyword evidence="2" id="KW-1185">Reference proteome</keyword>